<name>A0A1H7TBV1_9GAMM</name>
<keyword evidence="3" id="KW-1185">Reference proteome</keyword>
<dbReference type="AlphaFoldDB" id="A0A1H7TBV1"/>
<dbReference type="EMBL" id="FOBI01000024">
    <property type="protein sequence ID" value="SEL81904.1"/>
    <property type="molecule type" value="Genomic_DNA"/>
</dbReference>
<evidence type="ECO:0000256" key="1">
    <source>
        <dbReference type="SAM" id="SignalP"/>
    </source>
</evidence>
<proteinExistence type="predicted"/>
<dbReference type="PROSITE" id="PS51257">
    <property type="entry name" value="PROKAR_LIPOPROTEIN"/>
    <property type="match status" value="1"/>
</dbReference>
<sequence>MIKKITCLLLATLISACASNTPTKNGASQWDFDHRVQFKQTALEDGKHHLQVIAKQDTEFSKLATFLMRQSLRICQSYGFKIEVLAGVERFDDKLSFPNMIMPSLSANIECPQ</sequence>
<evidence type="ECO:0008006" key="4">
    <source>
        <dbReference type="Google" id="ProtNLM"/>
    </source>
</evidence>
<feature type="signal peptide" evidence="1">
    <location>
        <begin position="1"/>
        <end position="18"/>
    </location>
</feature>
<accession>A0A1H7TBV1</accession>
<evidence type="ECO:0000313" key="3">
    <source>
        <dbReference type="Proteomes" id="UP000199297"/>
    </source>
</evidence>
<reference evidence="3" key="1">
    <citation type="submission" date="2016-10" db="EMBL/GenBank/DDBJ databases">
        <authorList>
            <person name="Varghese N."/>
            <person name="Submissions S."/>
        </authorList>
    </citation>
    <scope>NUCLEOTIDE SEQUENCE [LARGE SCALE GENOMIC DNA]</scope>
    <source>
        <strain evidence="3">CGMCC 1.9127</strain>
    </source>
</reference>
<dbReference type="RefSeq" id="WP_085286055.1">
    <property type="nucleotide sequence ID" value="NZ_FOBI01000024.1"/>
</dbReference>
<keyword evidence="1" id="KW-0732">Signal</keyword>
<organism evidence="2 3">
    <name type="scientific">Colwellia chukchiensis</name>
    <dbReference type="NCBI Taxonomy" id="641665"/>
    <lineage>
        <taxon>Bacteria</taxon>
        <taxon>Pseudomonadati</taxon>
        <taxon>Pseudomonadota</taxon>
        <taxon>Gammaproteobacteria</taxon>
        <taxon>Alteromonadales</taxon>
        <taxon>Colwelliaceae</taxon>
        <taxon>Colwellia</taxon>
    </lineage>
</organism>
<feature type="chain" id="PRO_5011434344" description="Lipoprotein" evidence="1">
    <location>
        <begin position="19"/>
        <end position="113"/>
    </location>
</feature>
<protein>
    <recommendedName>
        <fullName evidence="4">Lipoprotein</fullName>
    </recommendedName>
</protein>
<gene>
    <name evidence="2" type="ORF">SAMN05216262_1242</name>
</gene>
<evidence type="ECO:0000313" key="2">
    <source>
        <dbReference type="EMBL" id="SEL81904.1"/>
    </source>
</evidence>
<dbReference type="Proteomes" id="UP000199297">
    <property type="component" value="Unassembled WGS sequence"/>
</dbReference>
<dbReference type="OrthoDB" id="6227752at2"/>